<gene>
    <name evidence="1" type="primary">RGD1308461_predicted</name>
    <name evidence="1" type="ORF">rCG_51605</name>
</gene>
<feature type="non-terminal residue" evidence="1">
    <location>
        <position position="226"/>
    </location>
</feature>
<proteinExistence type="predicted"/>
<evidence type="ECO:0000313" key="1">
    <source>
        <dbReference type="EMBL" id="EDL92683.1"/>
    </source>
</evidence>
<evidence type="ECO:0000313" key="2">
    <source>
        <dbReference type="Proteomes" id="UP000234681"/>
    </source>
</evidence>
<organism evidence="1 2">
    <name type="scientific">Rattus norvegicus</name>
    <name type="common">Rat</name>
    <dbReference type="NCBI Taxonomy" id="10116"/>
    <lineage>
        <taxon>Eukaryota</taxon>
        <taxon>Metazoa</taxon>
        <taxon>Chordata</taxon>
        <taxon>Craniata</taxon>
        <taxon>Vertebrata</taxon>
        <taxon>Euteleostomi</taxon>
        <taxon>Mammalia</taxon>
        <taxon>Eutheria</taxon>
        <taxon>Euarchontoglires</taxon>
        <taxon>Glires</taxon>
        <taxon>Rodentia</taxon>
        <taxon>Myomorpha</taxon>
        <taxon>Muroidea</taxon>
        <taxon>Muridae</taxon>
        <taxon>Murinae</taxon>
        <taxon>Rattus</taxon>
    </lineage>
</organism>
<dbReference type="AlphaFoldDB" id="A6IZK5"/>
<sequence length="226" mass="24955">MTQVARLPITPGAQLHPPRGACGPLRLLRLVHLLLQTSTSMDLTQFHFCIHSLPQSKATVKSTMHAFFPFCIFAQEAPGIFQITTLSMTESLRQDFPTKVPLLCTEGLVRGADEAWATLVFLARRPLSVVCGIERENTRISREPLCNFTELGHRAMECFLFCPPPIPQETGFLCVALALLQQASLQLRDALAPASQVQGLKVCTTTAWEVGSVFLFVLNKNAVMSF</sequence>
<name>A6IZK5_RAT</name>
<protein>
    <submittedName>
        <fullName evidence="1">Uncharacterized protein</fullName>
    </submittedName>
</protein>
<reference evidence="2" key="1">
    <citation type="submission" date="2005-09" db="EMBL/GenBank/DDBJ databases">
        <authorList>
            <person name="Mural R.J."/>
            <person name="Li P.W."/>
            <person name="Adams M.D."/>
            <person name="Amanatides P.G."/>
            <person name="Baden-Tillson H."/>
            <person name="Barnstead M."/>
            <person name="Chin S.H."/>
            <person name="Dew I."/>
            <person name="Evans C.A."/>
            <person name="Ferriera S."/>
            <person name="Flanigan M."/>
            <person name="Fosler C."/>
            <person name="Glodek A."/>
            <person name="Gu Z."/>
            <person name="Holt R.A."/>
            <person name="Jennings D."/>
            <person name="Kraft C.L."/>
            <person name="Lu F."/>
            <person name="Nguyen T."/>
            <person name="Nusskern D.R."/>
            <person name="Pfannkoch C.M."/>
            <person name="Sitter C."/>
            <person name="Sutton G.G."/>
            <person name="Venter J.C."/>
            <person name="Wang Z."/>
            <person name="Woodage T."/>
            <person name="Zheng X.H."/>
            <person name="Zhong F."/>
        </authorList>
    </citation>
    <scope>NUCLEOTIDE SEQUENCE [LARGE SCALE GENOMIC DNA]</scope>
    <source>
        <strain>BN</strain>
        <strain evidence="2">Sprague-Dawley</strain>
    </source>
</reference>
<accession>A6IZK5</accession>
<dbReference type="EMBL" id="CH473972">
    <property type="protein sequence ID" value="EDL92683.1"/>
    <property type="molecule type" value="Genomic_DNA"/>
</dbReference>
<dbReference type="Proteomes" id="UP000234681">
    <property type="component" value="Chromosome 19"/>
</dbReference>